<protein>
    <submittedName>
        <fullName evidence="3">2OG-Fe(II) oxygenase</fullName>
    </submittedName>
</protein>
<comment type="pathway">
    <text evidence="1">Antibiotic biosynthesis.</text>
</comment>
<proteinExistence type="predicted"/>
<comment type="caution">
    <text evidence="3">The sequence shown here is derived from an EMBL/GenBank/DDBJ whole genome shotgun (WGS) entry which is preliminary data.</text>
</comment>
<evidence type="ECO:0000259" key="2">
    <source>
        <dbReference type="Pfam" id="PF03171"/>
    </source>
</evidence>
<sequence>MTTSAQKAVWSALDEISRVPEDVQADFCFPDRTDGFLPKGGEHAKYTDNVDLCDRFCYWHHHRALHAGHPFIHTPAYQNIVNSEAELSCLAQSIVTSLWDFFRNEEQVTIRDSSYIQLCMYERKYQEDDRTYLQDRHEDGHLITLIKPTRDGLVIFLNDREIPVHLADDEVIVITGSLLTLLSDGQIPTMYHAVRNPKMELARKSLVYFAIPDLQRSYTTLLGKNPINVAAFADESHRAFGNTPLI</sequence>
<dbReference type="Gene3D" id="2.60.120.330">
    <property type="entry name" value="B-lactam Antibiotic, Isopenicillin N Synthase, Chain"/>
    <property type="match status" value="1"/>
</dbReference>
<accession>A0A2T1ES83</accession>
<dbReference type="Proteomes" id="UP000239576">
    <property type="component" value="Unassembled WGS sequence"/>
</dbReference>
<reference evidence="4" key="1">
    <citation type="submission" date="2018-02" db="EMBL/GenBank/DDBJ databases">
        <authorList>
            <person name="Moore K."/>
            <person name="Momper L."/>
        </authorList>
    </citation>
    <scope>NUCLEOTIDE SEQUENCE [LARGE SCALE GENOMIC DNA]</scope>
    <source>
        <strain evidence="4">ULC18</strain>
    </source>
</reference>
<dbReference type="InterPro" id="IPR044861">
    <property type="entry name" value="IPNS-like_FE2OG_OXY"/>
</dbReference>
<evidence type="ECO:0000256" key="1">
    <source>
        <dbReference type="ARBA" id="ARBA00004792"/>
    </source>
</evidence>
<dbReference type="InterPro" id="IPR027443">
    <property type="entry name" value="IPNS-like_sf"/>
</dbReference>
<name>A0A2T1ES83_9CYAN</name>
<dbReference type="Pfam" id="PF03171">
    <property type="entry name" value="2OG-FeII_Oxy"/>
    <property type="match status" value="1"/>
</dbReference>
<reference evidence="3 4" key="2">
    <citation type="submission" date="2018-03" db="EMBL/GenBank/DDBJ databases">
        <title>The ancient ancestry and fast evolution of plastids.</title>
        <authorList>
            <person name="Moore K.R."/>
            <person name="Magnabosco C."/>
            <person name="Momper L."/>
            <person name="Gold D.A."/>
            <person name="Bosak T."/>
            <person name="Fournier G.P."/>
        </authorList>
    </citation>
    <scope>NUCLEOTIDE SEQUENCE [LARGE SCALE GENOMIC DNA]</scope>
    <source>
        <strain evidence="3 4">ULC18</strain>
    </source>
</reference>
<evidence type="ECO:0000313" key="3">
    <source>
        <dbReference type="EMBL" id="PSB35616.1"/>
    </source>
</evidence>
<gene>
    <name evidence="3" type="ORF">C7B82_00680</name>
</gene>
<dbReference type="AlphaFoldDB" id="A0A2T1ES83"/>
<dbReference type="SUPFAM" id="SSF51197">
    <property type="entry name" value="Clavaminate synthase-like"/>
    <property type="match status" value="1"/>
</dbReference>
<organism evidence="3 4">
    <name type="scientific">Stenomitos frigidus ULC18</name>
    <dbReference type="NCBI Taxonomy" id="2107698"/>
    <lineage>
        <taxon>Bacteria</taxon>
        <taxon>Bacillati</taxon>
        <taxon>Cyanobacteriota</taxon>
        <taxon>Cyanophyceae</taxon>
        <taxon>Leptolyngbyales</taxon>
        <taxon>Leptolyngbyaceae</taxon>
        <taxon>Stenomitos</taxon>
    </lineage>
</organism>
<dbReference type="EMBL" id="PVWK01000007">
    <property type="protein sequence ID" value="PSB35616.1"/>
    <property type="molecule type" value="Genomic_DNA"/>
</dbReference>
<keyword evidence="4" id="KW-1185">Reference proteome</keyword>
<evidence type="ECO:0000313" key="4">
    <source>
        <dbReference type="Proteomes" id="UP000239576"/>
    </source>
</evidence>
<feature type="domain" description="Isopenicillin N synthase-like Fe(2+) 2OG dioxygenase" evidence="2">
    <location>
        <begin position="125"/>
        <end position="210"/>
    </location>
</feature>